<sequence>MNSFNFWGEILITQVMDEVVGRWDVMRAPLDVANSGLLFVELNKHSAVVPSHRGVAFAAYLGSTFVPGLLLLLLVTTIWPELLARTSCANRCPEATGRNHPTFLNSSRSISRGSRYDSL</sequence>
<keyword evidence="1" id="KW-1133">Transmembrane helix</keyword>
<protein>
    <submittedName>
        <fullName evidence="2">(northern house mosquito) hypothetical protein</fullName>
    </submittedName>
</protein>
<evidence type="ECO:0000256" key="1">
    <source>
        <dbReference type="SAM" id="Phobius"/>
    </source>
</evidence>
<accession>A0A8D8FZW1</accession>
<evidence type="ECO:0000313" key="2">
    <source>
        <dbReference type="EMBL" id="CAG6489240.1"/>
    </source>
</evidence>
<dbReference type="EMBL" id="HBUE01111973">
    <property type="protein sequence ID" value="CAG6489240.1"/>
    <property type="molecule type" value="Transcribed_RNA"/>
</dbReference>
<name>A0A8D8FZW1_CULPI</name>
<proteinExistence type="predicted"/>
<feature type="transmembrane region" description="Helical" evidence="1">
    <location>
        <begin position="55"/>
        <end position="75"/>
    </location>
</feature>
<dbReference type="AlphaFoldDB" id="A0A8D8FZW1"/>
<organism evidence="2">
    <name type="scientific">Culex pipiens</name>
    <name type="common">House mosquito</name>
    <dbReference type="NCBI Taxonomy" id="7175"/>
    <lineage>
        <taxon>Eukaryota</taxon>
        <taxon>Metazoa</taxon>
        <taxon>Ecdysozoa</taxon>
        <taxon>Arthropoda</taxon>
        <taxon>Hexapoda</taxon>
        <taxon>Insecta</taxon>
        <taxon>Pterygota</taxon>
        <taxon>Neoptera</taxon>
        <taxon>Endopterygota</taxon>
        <taxon>Diptera</taxon>
        <taxon>Nematocera</taxon>
        <taxon>Culicoidea</taxon>
        <taxon>Culicidae</taxon>
        <taxon>Culicinae</taxon>
        <taxon>Culicini</taxon>
        <taxon>Culex</taxon>
        <taxon>Culex</taxon>
    </lineage>
</organism>
<keyword evidence="1" id="KW-0472">Membrane</keyword>
<keyword evidence="1" id="KW-0812">Transmembrane</keyword>
<reference evidence="2" key="1">
    <citation type="submission" date="2021-05" db="EMBL/GenBank/DDBJ databases">
        <authorList>
            <person name="Alioto T."/>
            <person name="Alioto T."/>
            <person name="Gomez Garrido J."/>
        </authorList>
    </citation>
    <scope>NUCLEOTIDE SEQUENCE</scope>
</reference>